<protein>
    <submittedName>
        <fullName evidence="2">Uncharacterized protein</fullName>
    </submittedName>
</protein>
<gene>
    <name evidence="2" type="ORF">M9Y10_043210</name>
</gene>
<dbReference type="EMBL" id="JAPFFF010000008">
    <property type="protein sequence ID" value="KAK8884105.1"/>
    <property type="molecule type" value="Genomic_DNA"/>
</dbReference>
<organism evidence="2 3">
    <name type="scientific">Tritrichomonas musculus</name>
    <dbReference type="NCBI Taxonomy" id="1915356"/>
    <lineage>
        <taxon>Eukaryota</taxon>
        <taxon>Metamonada</taxon>
        <taxon>Parabasalia</taxon>
        <taxon>Tritrichomonadida</taxon>
        <taxon>Tritrichomonadidae</taxon>
        <taxon>Tritrichomonas</taxon>
    </lineage>
</organism>
<evidence type="ECO:0000256" key="1">
    <source>
        <dbReference type="SAM" id="MobiDB-lite"/>
    </source>
</evidence>
<dbReference type="Proteomes" id="UP001470230">
    <property type="component" value="Unassembled WGS sequence"/>
</dbReference>
<sequence length="460" mass="53710">MSIERGSLSFKEKLRIASRNIESSSQDINKKNLLAEPIENNKSTYVSKNVNYNGNYEKPSSNRAQNSINHNVQVSRSINNQEKFTCERNESPKQSNVQTESAQQPIYSRAKNKMEDIQLKHYNDVQLEKKEEDQNETNDGKYLSFKEKLQLAQNRLMKESQPTLNANKKCTNALNELDITTKTQENNNIHEIEKEDSNQSNTTHEKNKTTNNMSFKEKLLLAQNKIVSESPKPNDIIQKMDSLVENKSLNKNVSILPKNELSYSSNQEKMEQINEIKEKINQIWQNFGKKFLEPNITQVPIDYLYQSAITDILLLIQINFNDEEKVIKKNNEIKKEILERTTIFDQKYCTILKGSYKRFLKSVVFDIVKNTCEDCPFNIISSIYQSKVKSLKNEIDNLTFFIDEIYKEKFEYSSDAEKQNYDDTKANSLFYIMSESESFKEIKIDIQCNDDVEREIPQDF</sequence>
<comment type="caution">
    <text evidence="2">The sequence shown here is derived from an EMBL/GenBank/DDBJ whole genome shotgun (WGS) entry which is preliminary data.</text>
</comment>
<feature type="compositionally biased region" description="Basic and acidic residues" evidence="1">
    <location>
        <begin position="188"/>
        <end position="208"/>
    </location>
</feature>
<proteinExistence type="predicted"/>
<keyword evidence="3" id="KW-1185">Reference proteome</keyword>
<accession>A0ABR2K1Z3</accession>
<reference evidence="2 3" key="1">
    <citation type="submission" date="2024-04" db="EMBL/GenBank/DDBJ databases">
        <title>Tritrichomonas musculus Genome.</title>
        <authorList>
            <person name="Alves-Ferreira E."/>
            <person name="Grigg M."/>
            <person name="Lorenzi H."/>
            <person name="Galac M."/>
        </authorList>
    </citation>
    <scope>NUCLEOTIDE SEQUENCE [LARGE SCALE GENOMIC DNA]</scope>
    <source>
        <strain evidence="2 3">EAF2021</strain>
    </source>
</reference>
<evidence type="ECO:0000313" key="3">
    <source>
        <dbReference type="Proteomes" id="UP001470230"/>
    </source>
</evidence>
<name>A0ABR2K1Z3_9EUKA</name>
<feature type="compositionally biased region" description="Polar residues" evidence="1">
    <location>
        <begin position="92"/>
        <end position="106"/>
    </location>
</feature>
<evidence type="ECO:0000313" key="2">
    <source>
        <dbReference type="EMBL" id="KAK8884105.1"/>
    </source>
</evidence>
<feature type="region of interest" description="Disordered" evidence="1">
    <location>
        <begin position="86"/>
        <end position="106"/>
    </location>
</feature>
<feature type="region of interest" description="Disordered" evidence="1">
    <location>
        <begin position="182"/>
        <end position="210"/>
    </location>
</feature>